<organism evidence="5 6">
    <name type="scientific">Varunaivibrio sulfuroxidans</name>
    <dbReference type="NCBI Taxonomy" id="1773489"/>
    <lineage>
        <taxon>Bacteria</taxon>
        <taxon>Pseudomonadati</taxon>
        <taxon>Pseudomonadota</taxon>
        <taxon>Alphaproteobacteria</taxon>
        <taxon>Rhodospirillales</taxon>
        <taxon>Magnetovibrionaceae</taxon>
        <taxon>Varunaivibrio</taxon>
    </lineage>
</organism>
<evidence type="ECO:0000256" key="3">
    <source>
        <dbReference type="SAM" id="MobiDB-lite"/>
    </source>
</evidence>
<evidence type="ECO:0000256" key="1">
    <source>
        <dbReference type="ARBA" id="ARBA00023125"/>
    </source>
</evidence>
<dbReference type="SUPFAM" id="SSF46689">
    <property type="entry name" value="Homeodomain-like"/>
    <property type="match status" value="1"/>
</dbReference>
<feature type="region of interest" description="Disordered" evidence="3">
    <location>
        <begin position="1"/>
        <end position="29"/>
    </location>
</feature>
<proteinExistence type="predicted"/>
<dbReference type="PROSITE" id="PS50977">
    <property type="entry name" value="HTH_TETR_2"/>
    <property type="match status" value="1"/>
</dbReference>
<dbReference type="OrthoDB" id="7465645at2"/>
<comment type="caution">
    <text evidence="5">The sequence shown here is derived from an EMBL/GenBank/DDBJ whole genome shotgun (WGS) entry which is preliminary data.</text>
</comment>
<dbReference type="InterPro" id="IPR009057">
    <property type="entry name" value="Homeodomain-like_sf"/>
</dbReference>
<keyword evidence="6" id="KW-1185">Reference proteome</keyword>
<sequence>MHAQSGQQRREPSPEPRPPTKRTRLSREEREKQIIDGAIRFFAEVGFEGKTRDLAKRLGITQPLLYRYFDSKETLIERVYQELFIARWDPKWETLIRQRKRTLEDRLITFYKEYYRATFNYEWVRILVFAGLKGVDINGRYIEIVRDKWILPVCEELRLFAGLPPACEIPITDEEMEIGWELHGSFFYMAVRKWVYTMAVPGDVEPIIERMIRLFLNGARDTLRTQIET</sequence>
<protein>
    <submittedName>
        <fullName evidence="5">TetR family transcriptional regulator</fullName>
    </submittedName>
</protein>
<dbReference type="Pfam" id="PF00440">
    <property type="entry name" value="TetR_N"/>
    <property type="match status" value="1"/>
</dbReference>
<dbReference type="PRINTS" id="PR00455">
    <property type="entry name" value="HTHTETR"/>
</dbReference>
<dbReference type="Gene3D" id="1.10.357.10">
    <property type="entry name" value="Tetracycline Repressor, domain 2"/>
    <property type="match status" value="1"/>
</dbReference>
<feature type="domain" description="HTH tetR-type" evidence="4">
    <location>
        <begin position="28"/>
        <end position="87"/>
    </location>
</feature>
<dbReference type="AlphaFoldDB" id="A0A4R3JCJ9"/>
<gene>
    <name evidence="5" type="ORF">EDD55_10315</name>
</gene>
<feature type="DNA-binding region" description="H-T-H motif" evidence="2">
    <location>
        <begin position="50"/>
        <end position="69"/>
    </location>
</feature>
<reference evidence="5 6" key="1">
    <citation type="submission" date="2019-03" db="EMBL/GenBank/DDBJ databases">
        <title>Genomic Encyclopedia of Type Strains, Phase IV (KMG-IV): sequencing the most valuable type-strain genomes for metagenomic binning, comparative biology and taxonomic classification.</title>
        <authorList>
            <person name="Goeker M."/>
        </authorList>
    </citation>
    <scope>NUCLEOTIDE SEQUENCE [LARGE SCALE GENOMIC DNA]</scope>
    <source>
        <strain evidence="5 6">DSM 101688</strain>
    </source>
</reference>
<evidence type="ECO:0000259" key="4">
    <source>
        <dbReference type="PROSITE" id="PS50977"/>
    </source>
</evidence>
<evidence type="ECO:0000256" key="2">
    <source>
        <dbReference type="PROSITE-ProRule" id="PRU00335"/>
    </source>
</evidence>
<dbReference type="InterPro" id="IPR050109">
    <property type="entry name" value="HTH-type_TetR-like_transc_reg"/>
</dbReference>
<dbReference type="GO" id="GO:0000976">
    <property type="term" value="F:transcription cis-regulatory region binding"/>
    <property type="evidence" value="ECO:0007669"/>
    <property type="project" value="TreeGrafter"/>
</dbReference>
<dbReference type="PANTHER" id="PTHR30055">
    <property type="entry name" value="HTH-TYPE TRANSCRIPTIONAL REGULATOR RUTR"/>
    <property type="match status" value="1"/>
</dbReference>
<keyword evidence="1 2" id="KW-0238">DNA-binding</keyword>
<name>A0A4R3JCJ9_9PROT</name>
<evidence type="ECO:0000313" key="6">
    <source>
        <dbReference type="Proteomes" id="UP000295304"/>
    </source>
</evidence>
<dbReference type="PANTHER" id="PTHR30055:SF181">
    <property type="entry name" value="BLR6905 PROTEIN"/>
    <property type="match status" value="1"/>
</dbReference>
<evidence type="ECO:0000313" key="5">
    <source>
        <dbReference type="EMBL" id="TCS63394.1"/>
    </source>
</evidence>
<dbReference type="GO" id="GO:0003700">
    <property type="term" value="F:DNA-binding transcription factor activity"/>
    <property type="evidence" value="ECO:0007669"/>
    <property type="project" value="TreeGrafter"/>
</dbReference>
<dbReference type="RefSeq" id="WP_132938377.1">
    <property type="nucleotide sequence ID" value="NZ_CP119676.1"/>
</dbReference>
<dbReference type="EMBL" id="SLZW01000003">
    <property type="protein sequence ID" value="TCS63394.1"/>
    <property type="molecule type" value="Genomic_DNA"/>
</dbReference>
<dbReference type="InterPro" id="IPR001647">
    <property type="entry name" value="HTH_TetR"/>
</dbReference>
<dbReference type="Proteomes" id="UP000295304">
    <property type="component" value="Unassembled WGS sequence"/>
</dbReference>
<accession>A0A4R3JCJ9</accession>